<evidence type="ECO:0000259" key="3">
    <source>
        <dbReference type="PROSITE" id="PS51186"/>
    </source>
</evidence>
<dbReference type="InterPro" id="IPR016181">
    <property type="entry name" value="Acyl_CoA_acyltransferase"/>
</dbReference>
<reference evidence="4 5" key="1">
    <citation type="submission" date="2017-01" db="EMBL/GenBank/DDBJ databases">
        <authorList>
            <person name="Varghese N."/>
            <person name="Submissions S."/>
        </authorList>
    </citation>
    <scope>NUCLEOTIDE SEQUENCE [LARGE SCALE GENOMIC DNA]</scope>
    <source>
        <strain evidence="4 5">ATCC 35905</strain>
    </source>
</reference>
<dbReference type="CDD" id="cd04301">
    <property type="entry name" value="NAT_SF"/>
    <property type="match status" value="1"/>
</dbReference>
<feature type="domain" description="N-acetyltransferase" evidence="3">
    <location>
        <begin position="1"/>
        <end position="143"/>
    </location>
</feature>
<evidence type="ECO:0000313" key="4">
    <source>
        <dbReference type="EMBL" id="SIR45618.1"/>
    </source>
</evidence>
<dbReference type="Proteomes" id="UP000186308">
    <property type="component" value="Unassembled WGS sequence"/>
</dbReference>
<dbReference type="Pfam" id="PF00583">
    <property type="entry name" value="Acetyltransf_1"/>
    <property type="match status" value="1"/>
</dbReference>
<keyword evidence="1 4" id="KW-0808">Transferase</keyword>
<proteinExistence type="predicted"/>
<dbReference type="SUPFAM" id="SSF55729">
    <property type="entry name" value="Acyl-CoA N-acyltransferases (Nat)"/>
    <property type="match status" value="1"/>
</dbReference>
<dbReference type="OrthoDB" id="9787920at2"/>
<dbReference type="AlphaFoldDB" id="A0A8G2FI18"/>
<accession>A0A8G2FI18</accession>
<evidence type="ECO:0000256" key="2">
    <source>
        <dbReference type="ARBA" id="ARBA00023315"/>
    </source>
</evidence>
<gene>
    <name evidence="4" type="ORF">SAMN05421828_13416</name>
</gene>
<name>A0A8G2FI18_ACIRU</name>
<dbReference type="InterPro" id="IPR050832">
    <property type="entry name" value="Bact_Acetyltransf"/>
</dbReference>
<dbReference type="InterPro" id="IPR000182">
    <property type="entry name" value="GNAT_dom"/>
</dbReference>
<keyword evidence="2" id="KW-0012">Acyltransferase</keyword>
<evidence type="ECO:0000256" key="1">
    <source>
        <dbReference type="ARBA" id="ARBA00022679"/>
    </source>
</evidence>
<sequence>MTPTITMSDKPDPDVRAAIGAPLFSFNVARSGSDDNFCHLVLTLTLPGATEIMGGLWGHTGWDYLHIEYLVVPEAIRSSGIGRELMRQAEDEAVRRGCHRAWLDTFSFQARGFYERLGYTVFGMLEDFPPGHSRFFLKKLLIPATVQQA</sequence>
<protein>
    <submittedName>
        <fullName evidence="4">Acetyltransferase (GNAT) family protein</fullName>
    </submittedName>
</protein>
<dbReference type="EMBL" id="FTNE01000034">
    <property type="protein sequence ID" value="SIR45618.1"/>
    <property type="molecule type" value="Genomic_DNA"/>
</dbReference>
<organism evidence="4 5">
    <name type="scientific">Acidiphilium rubrum</name>
    <dbReference type="NCBI Taxonomy" id="526"/>
    <lineage>
        <taxon>Bacteria</taxon>
        <taxon>Pseudomonadati</taxon>
        <taxon>Pseudomonadota</taxon>
        <taxon>Alphaproteobacteria</taxon>
        <taxon>Acetobacterales</taxon>
        <taxon>Acidocellaceae</taxon>
        <taxon>Acidiphilium</taxon>
    </lineage>
</organism>
<comment type="caution">
    <text evidence="4">The sequence shown here is derived from an EMBL/GenBank/DDBJ whole genome shotgun (WGS) entry which is preliminary data.</text>
</comment>
<evidence type="ECO:0000313" key="5">
    <source>
        <dbReference type="Proteomes" id="UP000186308"/>
    </source>
</evidence>
<dbReference type="PANTHER" id="PTHR43877:SF2">
    <property type="entry name" value="AMINOALKYLPHOSPHONATE N-ACETYLTRANSFERASE-RELATED"/>
    <property type="match status" value="1"/>
</dbReference>
<dbReference type="GO" id="GO:0016747">
    <property type="term" value="F:acyltransferase activity, transferring groups other than amino-acyl groups"/>
    <property type="evidence" value="ECO:0007669"/>
    <property type="project" value="InterPro"/>
</dbReference>
<keyword evidence="5" id="KW-1185">Reference proteome</keyword>
<dbReference type="RefSeq" id="WP_029313410.1">
    <property type="nucleotide sequence ID" value="NZ_FTNE01000034.1"/>
</dbReference>
<dbReference type="PROSITE" id="PS51186">
    <property type="entry name" value="GNAT"/>
    <property type="match status" value="1"/>
</dbReference>
<dbReference type="PANTHER" id="PTHR43877">
    <property type="entry name" value="AMINOALKYLPHOSPHONATE N-ACETYLTRANSFERASE-RELATED-RELATED"/>
    <property type="match status" value="1"/>
</dbReference>
<dbReference type="Gene3D" id="3.40.630.30">
    <property type="match status" value="1"/>
</dbReference>